<evidence type="ECO:0000256" key="1">
    <source>
        <dbReference type="SAM" id="MobiDB-lite"/>
    </source>
</evidence>
<feature type="region of interest" description="Disordered" evidence="1">
    <location>
        <begin position="157"/>
        <end position="204"/>
    </location>
</feature>
<keyword evidence="4" id="KW-1185">Reference proteome</keyword>
<proteinExistence type="predicted"/>
<dbReference type="InterPro" id="IPR032640">
    <property type="entry name" value="AMPK1_CBM"/>
</dbReference>
<accession>A0ABR4API2</accession>
<feature type="compositionally biased region" description="Basic and acidic residues" evidence="1">
    <location>
        <begin position="194"/>
        <end position="204"/>
    </location>
</feature>
<comment type="caution">
    <text evidence="3">The sequence shown here is derived from an EMBL/GenBank/DDBJ whole genome shotgun (WGS) entry which is preliminary data.</text>
</comment>
<reference evidence="3 4" key="1">
    <citation type="submission" date="2024-09" db="EMBL/GenBank/DDBJ databases">
        <title>Rethinking Asexuality: The Enigmatic Case of Functional Sexual Genes in Lepraria (Stereocaulaceae).</title>
        <authorList>
            <person name="Doellman M."/>
            <person name="Sun Y."/>
            <person name="Barcenas-Pena A."/>
            <person name="Lumbsch H.T."/>
            <person name="Grewe F."/>
        </authorList>
    </citation>
    <scope>NUCLEOTIDE SEQUENCE [LARGE SCALE GENOMIC DNA]</scope>
    <source>
        <strain evidence="3 4">Mercado 3170</strain>
    </source>
</reference>
<name>A0ABR4API2_9LECA</name>
<dbReference type="Gene3D" id="2.60.40.10">
    <property type="entry name" value="Immunoglobulins"/>
    <property type="match status" value="1"/>
</dbReference>
<dbReference type="InterPro" id="IPR013783">
    <property type="entry name" value="Ig-like_fold"/>
</dbReference>
<evidence type="ECO:0000259" key="2">
    <source>
        <dbReference type="Pfam" id="PF16561"/>
    </source>
</evidence>
<evidence type="ECO:0000313" key="3">
    <source>
        <dbReference type="EMBL" id="KAL2047028.1"/>
    </source>
</evidence>
<dbReference type="EMBL" id="JBEFKJ010000003">
    <property type="protein sequence ID" value="KAL2047028.1"/>
    <property type="molecule type" value="Genomic_DNA"/>
</dbReference>
<protein>
    <recommendedName>
        <fullName evidence="2">AMP-activated protein kinase glycogen-binding domain-containing protein</fullName>
    </recommendedName>
</protein>
<gene>
    <name evidence="3" type="ORF">N7G274_001046</name>
</gene>
<dbReference type="Pfam" id="PF16561">
    <property type="entry name" value="AMPK1_CBM"/>
    <property type="match status" value="1"/>
</dbReference>
<sequence>MSQGLDIVPVVVHLHIEGLRPPVSIAASWTESKWKTEMLPFSVKRKSDGEERFDFWHHTHLEPGEYLFRFMSSGGTWFCDPNGTHKTNEFGNLCTVVEVQRPGRQAPSEASITASDDLVGTTVGTLGWNDSLLPLIVHHPSLLMGNGVESCSALPCHPSIPNQDQQFDPVLGPSSTPASMLHPPYDKAASPRTEQAKESEPGFERILRLLQLQQDTSIELAPPNDGNR</sequence>
<dbReference type="CDD" id="cd02859">
    <property type="entry name" value="E_set_AMPKbeta_like_N"/>
    <property type="match status" value="1"/>
</dbReference>
<organism evidence="3 4">
    <name type="scientific">Stereocaulon virgatum</name>
    <dbReference type="NCBI Taxonomy" id="373712"/>
    <lineage>
        <taxon>Eukaryota</taxon>
        <taxon>Fungi</taxon>
        <taxon>Dikarya</taxon>
        <taxon>Ascomycota</taxon>
        <taxon>Pezizomycotina</taxon>
        <taxon>Lecanoromycetes</taxon>
        <taxon>OSLEUM clade</taxon>
        <taxon>Lecanoromycetidae</taxon>
        <taxon>Lecanorales</taxon>
        <taxon>Lecanorineae</taxon>
        <taxon>Stereocaulaceae</taxon>
        <taxon>Stereocaulon</taxon>
    </lineage>
</organism>
<dbReference type="InterPro" id="IPR014756">
    <property type="entry name" value="Ig_E-set"/>
</dbReference>
<evidence type="ECO:0000313" key="4">
    <source>
        <dbReference type="Proteomes" id="UP001590950"/>
    </source>
</evidence>
<dbReference type="Proteomes" id="UP001590950">
    <property type="component" value="Unassembled WGS sequence"/>
</dbReference>
<feature type="domain" description="AMP-activated protein kinase glycogen-binding" evidence="2">
    <location>
        <begin position="23"/>
        <end position="101"/>
    </location>
</feature>
<dbReference type="SUPFAM" id="SSF81296">
    <property type="entry name" value="E set domains"/>
    <property type="match status" value="1"/>
</dbReference>